<dbReference type="InterPro" id="IPR044691">
    <property type="entry name" value="DCC1_Trx"/>
</dbReference>
<dbReference type="InterPro" id="IPR007263">
    <property type="entry name" value="DCC1-like"/>
</dbReference>
<dbReference type="AlphaFoldDB" id="A0AAW1S9A8"/>
<evidence type="ECO:0000313" key="1">
    <source>
        <dbReference type="EMBL" id="KAK9843015.1"/>
    </source>
</evidence>
<dbReference type="EMBL" id="JALJOS010000002">
    <property type="protein sequence ID" value="KAK9843015.1"/>
    <property type="molecule type" value="Genomic_DNA"/>
</dbReference>
<proteinExistence type="predicted"/>
<dbReference type="Pfam" id="PF04134">
    <property type="entry name" value="DCC1-like"/>
    <property type="match status" value="1"/>
</dbReference>
<accession>A0AAW1S9A8</accession>
<protein>
    <submittedName>
        <fullName evidence="1">Uncharacterized protein</fullName>
    </submittedName>
</protein>
<dbReference type="Proteomes" id="UP001438707">
    <property type="component" value="Unassembled WGS sequence"/>
</dbReference>
<reference evidence="1 2" key="1">
    <citation type="journal article" date="2024" name="Nat. Commun.">
        <title>Phylogenomics reveals the evolutionary origins of lichenization in chlorophyte algae.</title>
        <authorList>
            <person name="Puginier C."/>
            <person name="Libourel C."/>
            <person name="Otte J."/>
            <person name="Skaloud P."/>
            <person name="Haon M."/>
            <person name="Grisel S."/>
            <person name="Petersen M."/>
            <person name="Berrin J.G."/>
            <person name="Delaux P.M."/>
            <person name="Dal Grande F."/>
            <person name="Keller J."/>
        </authorList>
    </citation>
    <scope>NUCLEOTIDE SEQUENCE [LARGE SCALE GENOMIC DNA]</scope>
    <source>
        <strain evidence="1 2">SAG 2145</strain>
    </source>
</reference>
<evidence type="ECO:0000313" key="2">
    <source>
        <dbReference type="Proteomes" id="UP001438707"/>
    </source>
</evidence>
<organism evidence="1 2">
    <name type="scientific">Apatococcus lobatus</name>
    <dbReference type="NCBI Taxonomy" id="904363"/>
    <lineage>
        <taxon>Eukaryota</taxon>
        <taxon>Viridiplantae</taxon>
        <taxon>Chlorophyta</taxon>
        <taxon>core chlorophytes</taxon>
        <taxon>Trebouxiophyceae</taxon>
        <taxon>Chlorellales</taxon>
        <taxon>Chlorellaceae</taxon>
        <taxon>Apatococcus</taxon>
    </lineage>
</organism>
<keyword evidence="2" id="KW-1185">Reference proteome</keyword>
<gene>
    <name evidence="1" type="ORF">WJX74_005648</name>
</gene>
<dbReference type="PANTHER" id="PTHR34290">
    <property type="entry name" value="SI:CH73-390P7.2"/>
    <property type="match status" value="1"/>
</dbReference>
<comment type="caution">
    <text evidence="1">The sequence shown here is derived from an EMBL/GenBank/DDBJ whole genome shotgun (WGS) entry which is preliminary data.</text>
</comment>
<dbReference type="PANTHER" id="PTHR34290:SF2">
    <property type="entry name" value="OS04G0668800 PROTEIN"/>
    <property type="match status" value="1"/>
</dbReference>
<dbReference type="GO" id="GO:0015035">
    <property type="term" value="F:protein-disulfide reductase activity"/>
    <property type="evidence" value="ECO:0007669"/>
    <property type="project" value="InterPro"/>
</dbReference>
<name>A0AAW1S9A8_9CHLO</name>
<sequence length="192" mass="20457">MHTRACTQLAARAYGQTVTDAFVTRPATLLPGPLTAVVAPKVLGGQQMRPHICCASVNASASDGRIKYLYDGGCKVCQTFKSSLQAQEGNKDRINYVNIAEDSYSPQENNDVSYDDAMSTIHAISADGKTVKGPDAVKELFGEAGSTTDFLAKAADQPGFDQLFGSAYDFMSKNRFQISDAATKAKKAVGAE</sequence>